<proteinExistence type="inferred from homology"/>
<keyword evidence="2 7" id="KW-0812">Transmembrane</keyword>
<dbReference type="Proteomes" id="UP001302745">
    <property type="component" value="Unassembled WGS sequence"/>
</dbReference>
<feature type="region of interest" description="Disordered" evidence="6">
    <location>
        <begin position="331"/>
        <end position="355"/>
    </location>
</feature>
<comment type="subcellular location">
    <subcellularLocation>
        <location evidence="1">Membrane</location>
        <topology evidence="1">Multi-pass membrane protein</topology>
    </subcellularLocation>
</comment>
<evidence type="ECO:0000259" key="8">
    <source>
        <dbReference type="Pfam" id="PF20684"/>
    </source>
</evidence>
<reference evidence="9" key="2">
    <citation type="submission" date="2023-05" db="EMBL/GenBank/DDBJ databases">
        <authorList>
            <consortium name="Lawrence Berkeley National Laboratory"/>
            <person name="Steindorff A."/>
            <person name="Hensen N."/>
            <person name="Bonometti L."/>
            <person name="Westerberg I."/>
            <person name="Brannstrom I.O."/>
            <person name="Guillou S."/>
            <person name="Cros-Aarteil S."/>
            <person name="Calhoun S."/>
            <person name="Haridas S."/>
            <person name="Kuo A."/>
            <person name="Mondo S."/>
            <person name="Pangilinan J."/>
            <person name="Riley R."/>
            <person name="Labutti K."/>
            <person name="Andreopoulos B."/>
            <person name="Lipzen A."/>
            <person name="Chen C."/>
            <person name="Yanf M."/>
            <person name="Daum C."/>
            <person name="Ng V."/>
            <person name="Clum A."/>
            <person name="Ohm R."/>
            <person name="Martin F."/>
            <person name="Silar P."/>
            <person name="Natvig D."/>
            <person name="Lalanne C."/>
            <person name="Gautier V."/>
            <person name="Ament-Velasquez S.L."/>
            <person name="Kruys A."/>
            <person name="Hutchinson M.I."/>
            <person name="Powell A.J."/>
            <person name="Barry K."/>
            <person name="Miller A.N."/>
            <person name="Grigoriev I.V."/>
            <person name="Debuchy R."/>
            <person name="Gladieux P."/>
            <person name="Thoren M.H."/>
            <person name="Johannesson H."/>
        </authorList>
    </citation>
    <scope>NUCLEOTIDE SEQUENCE</scope>
    <source>
        <strain evidence="9">CBS 538.74</strain>
    </source>
</reference>
<gene>
    <name evidence="9" type="ORF">C8A00DRAFT_41686</name>
</gene>
<dbReference type="InterPro" id="IPR052337">
    <property type="entry name" value="SAT4-like"/>
</dbReference>
<keyword evidence="10" id="KW-1185">Reference proteome</keyword>
<feature type="transmembrane region" description="Helical" evidence="7">
    <location>
        <begin position="194"/>
        <end position="212"/>
    </location>
</feature>
<feature type="domain" description="Rhodopsin" evidence="8">
    <location>
        <begin position="26"/>
        <end position="259"/>
    </location>
</feature>
<protein>
    <recommendedName>
        <fullName evidence="8">Rhodopsin domain-containing protein</fullName>
    </recommendedName>
</protein>
<dbReference type="InterPro" id="IPR049326">
    <property type="entry name" value="Rhodopsin_dom_fungi"/>
</dbReference>
<feature type="transmembrane region" description="Helical" evidence="7">
    <location>
        <begin position="12"/>
        <end position="30"/>
    </location>
</feature>
<evidence type="ECO:0000313" key="10">
    <source>
        <dbReference type="Proteomes" id="UP001302745"/>
    </source>
</evidence>
<comment type="similarity">
    <text evidence="5">Belongs to the SAT4 family.</text>
</comment>
<feature type="region of interest" description="Disordered" evidence="6">
    <location>
        <begin position="263"/>
        <end position="290"/>
    </location>
</feature>
<accession>A0AAN6VT15</accession>
<evidence type="ECO:0000256" key="3">
    <source>
        <dbReference type="ARBA" id="ARBA00022989"/>
    </source>
</evidence>
<evidence type="ECO:0000256" key="1">
    <source>
        <dbReference type="ARBA" id="ARBA00004141"/>
    </source>
</evidence>
<dbReference type="GO" id="GO:0016020">
    <property type="term" value="C:membrane"/>
    <property type="evidence" value="ECO:0007669"/>
    <property type="project" value="UniProtKB-SubCell"/>
</dbReference>
<evidence type="ECO:0000256" key="7">
    <source>
        <dbReference type="SAM" id="Phobius"/>
    </source>
</evidence>
<feature type="transmembrane region" description="Helical" evidence="7">
    <location>
        <begin position="121"/>
        <end position="141"/>
    </location>
</feature>
<feature type="transmembrane region" description="Helical" evidence="7">
    <location>
        <begin position="156"/>
        <end position="182"/>
    </location>
</feature>
<dbReference type="PANTHER" id="PTHR33048">
    <property type="entry name" value="PTH11-LIKE INTEGRAL MEMBRANE PROTEIN (AFU_ORTHOLOGUE AFUA_5G11245)"/>
    <property type="match status" value="1"/>
</dbReference>
<evidence type="ECO:0000313" key="9">
    <source>
        <dbReference type="EMBL" id="KAK4155761.1"/>
    </source>
</evidence>
<keyword evidence="3 7" id="KW-1133">Transmembrane helix</keyword>
<name>A0AAN6VT15_9PEZI</name>
<evidence type="ECO:0000256" key="5">
    <source>
        <dbReference type="ARBA" id="ARBA00038359"/>
    </source>
</evidence>
<reference evidence="9" key="1">
    <citation type="journal article" date="2023" name="Mol. Phylogenet. Evol.">
        <title>Genome-scale phylogeny and comparative genomics of the fungal order Sordariales.</title>
        <authorList>
            <person name="Hensen N."/>
            <person name="Bonometti L."/>
            <person name="Westerberg I."/>
            <person name="Brannstrom I.O."/>
            <person name="Guillou S."/>
            <person name="Cros-Aarteil S."/>
            <person name="Calhoun S."/>
            <person name="Haridas S."/>
            <person name="Kuo A."/>
            <person name="Mondo S."/>
            <person name="Pangilinan J."/>
            <person name="Riley R."/>
            <person name="LaButti K."/>
            <person name="Andreopoulos B."/>
            <person name="Lipzen A."/>
            <person name="Chen C."/>
            <person name="Yan M."/>
            <person name="Daum C."/>
            <person name="Ng V."/>
            <person name="Clum A."/>
            <person name="Steindorff A."/>
            <person name="Ohm R.A."/>
            <person name="Martin F."/>
            <person name="Silar P."/>
            <person name="Natvig D.O."/>
            <person name="Lalanne C."/>
            <person name="Gautier V."/>
            <person name="Ament-Velasquez S.L."/>
            <person name="Kruys A."/>
            <person name="Hutchinson M.I."/>
            <person name="Powell A.J."/>
            <person name="Barry K."/>
            <person name="Miller A.N."/>
            <person name="Grigoriev I.V."/>
            <person name="Debuchy R."/>
            <person name="Gladieux P."/>
            <person name="Hiltunen Thoren M."/>
            <person name="Johannesson H."/>
        </authorList>
    </citation>
    <scope>NUCLEOTIDE SEQUENCE</scope>
    <source>
        <strain evidence="9">CBS 538.74</strain>
    </source>
</reference>
<evidence type="ECO:0000256" key="2">
    <source>
        <dbReference type="ARBA" id="ARBA00022692"/>
    </source>
</evidence>
<feature type="transmembrane region" description="Helical" evidence="7">
    <location>
        <begin position="232"/>
        <end position="253"/>
    </location>
</feature>
<feature type="transmembrane region" description="Helical" evidence="7">
    <location>
        <begin position="82"/>
        <end position="109"/>
    </location>
</feature>
<comment type="caution">
    <text evidence="9">The sequence shown here is derived from an EMBL/GenBank/DDBJ whole genome shotgun (WGS) entry which is preliminary data.</text>
</comment>
<evidence type="ECO:0000256" key="6">
    <source>
        <dbReference type="SAM" id="MobiDB-lite"/>
    </source>
</evidence>
<keyword evidence="4 7" id="KW-0472">Membrane</keyword>
<dbReference type="PANTHER" id="PTHR33048:SF92">
    <property type="entry name" value="INTEGRAL MEMBRANE PROTEIN"/>
    <property type="match status" value="1"/>
</dbReference>
<dbReference type="Pfam" id="PF20684">
    <property type="entry name" value="Fung_rhodopsin"/>
    <property type="match status" value="1"/>
</dbReference>
<feature type="compositionally biased region" description="Low complexity" evidence="6">
    <location>
        <begin position="263"/>
        <end position="275"/>
    </location>
</feature>
<sequence length="355" mass="37899">MSDDNGPPMTITMVVTTVVSFIFMVMRFYCKQTMGTKVGLDDAVLALAFLLFLVFVIISIYTTKLGLGKHLADADLTLLPDLLYLLPIGQFFAVISVAVSKSSFILTLLRLVTKPWQKAALWFMFATINMSMVSISIVQFFQCGVEPTPGCVAGDAVIGLGVFAAGYSAVMDLVLTAFPSLVIWNLQMKKREKMGVIISMSLGVVAGVVGIYKTSTIPNVSRSADFTHGTAIVLIWLAAEVTATVIACSIPFLRPLVRKASLSGSAGKNSKASASTYGMGGLSKSGHSKLGSKADIKTAADGDDSSDRDELPLNSSAAVRRTDVFTVEYDNWSADGANGGRPGNEQVSQSRREMC</sequence>
<dbReference type="AlphaFoldDB" id="A0AAN6VT15"/>
<evidence type="ECO:0000256" key="4">
    <source>
        <dbReference type="ARBA" id="ARBA00023136"/>
    </source>
</evidence>
<dbReference type="EMBL" id="MU856881">
    <property type="protein sequence ID" value="KAK4155761.1"/>
    <property type="molecule type" value="Genomic_DNA"/>
</dbReference>
<organism evidence="9 10">
    <name type="scientific">Chaetomidium leptoderma</name>
    <dbReference type="NCBI Taxonomy" id="669021"/>
    <lineage>
        <taxon>Eukaryota</taxon>
        <taxon>Fungi</taxon>
        <taxon>Dikarya</taxon>
        <taxon>Ascomycota</taxon>
        <taxon>Pezizomycotina</taxon>
        <taxon>Sordariomycetes</taxon>
        <taxon>Sordariomycetidae</taxon>
        <taxon>Sordariales</taxon>
        <taxon>Chaetomiaceae</taxon>
        <taxon>Chaetomidium</taxon>
    </lineage>
</organism>
<feature type="transmembrane region" description="Helical" evidence="7">
    <location>
        <begin position="42"/>
        <end position="62"/>
    </location>
</feature>